<feature type="transmembrane region" description="Helical" evidence="1">
    <location>
        <begin position="177"/>
        <end position="195"/>
    </location>
</feature>
<evidence type="ECO:0000313" key="3">
    <source>
        <dbReference type="Proteomes" id="UP001519305"/>
    </source>
</evidence>
<proteinExistence type="predicted"/>
<organism evidence="2 3">
    <name type="scientific">Corynebacterium freneyi</name>
    <dbReference type="NCBI Taxonomy" id="134034"/>
    <lineage>
        <taxon>Bacteria</taxon>
        <taxon>Bacillati</taxon>
        <taxon>Actinomycetota</taxon>
        <taxon>Actinomycetes</taxon>
        <taxon>Mycobacteriales</taxon>
        <taxon>Corynebacteriaceae</taxon>
        <taxon>Corynebacterium</taxon>
    </lineage>
</organism>
<keyword evidence="1" id="KW-1133">Transmembrane helix</keyword>
<protein>
    <submittedName>
        <fullName evidence="2">MFS family permease</fullName>
    </submittedName>
</protein>
<evidence type="ECO:0000256" key="1">
    <source>
        <dbReference type="SAM" id="Phobius"/>
    </source>
</evidence>
<dbReference type="RefSeq" id="WP_209652170.1">
    <property type="nucleotide sequence ID" value="NZ_CP047357.1"/>
</dbReference>
<keyword evidence="3" id="KW-1185">Reference proteome</keyword>
<gene>
    <name evidence="2" type="ORF">JOF33_000604</name>
</gene>
<feature type="transmembrane region" description="Helical" evidence="1">
    <location>
        <begin position="124"/>
        <end position="145"/>
    </location>
</feature>
<sequence>MTRAAIRAQGRRAGLMVLAGPILAGAVVVLAGWFAADAWQPSQAMTLVNWLAQVFVIATGVCAAVALTGDPLIELHESTPTGFRRVQFLRAALVALSGLSGATLMFFPLHALRVWPRDEGWTSVASPAGAVVIMIVVALVAAAFAGTASTTTIAVVAAWMFLAMLWDPYVLPLPQQRGIPLLVSAGLLVAVWQRLANAERNIAKVVAA</sequence>
<feature type="transmembrane region" description="Helical" evidence="1">
    <location>
        <begin position="47"/>
        <end position="67"/>
    </location>
</feature>
<reference evidence="2 3" key="1">
    <citation type="submission" date="2021-03" db="EMBL/GenBank/DDBJ databases">
        <title>Sequencing the genomes of 1000 actinobacteria strains.</title>
        <authorList>
            <person name="Klenk H.-P."/>
        </authorList>
    </citation>
    <scope>NUCLEOTIDE SEQUENCE [LARGE SCALE GENOMIC DNA]</scope>
    <source>
        <strain evidence="2 3">DSM 44506</strain>
    </source>
</reference>
<evidence type="ECO:0000313" key="2">
    <source>
        <dbReference type="EMBL" id="MBP2331905.1"/>
    </source>
</evidence>
<name>A0ABS4U5H5_9CORY</name>
<accession>A0ABS4U5H5</accession>
<feature type="transmembrane region" description="Helical" evidence="1">
    <location>
        <begin position="12"/>
        <end position="35"/>
    </location>
</feature>
<feature type="transmembrane region" description="Helical" evidence="1">
    <location>
        <begin position="152"/>
        <end position="171"/>
    </location>
</feature>
<keyword evidence="1" id="KW-0472">Membrane</keyword>
<comment type="caution">
    <text evidence="2">The sequence shown here is derived from an EMBL/GenBank/DDBJ whole genome shotgun (WGS) entry which is preliminary data.</text>
</comment>
<feature type="transmembrane region" description="Helical" evidence="1">
    <location>
        <begin position="88"/>
        <end position="112"/>
    </location>
</feature>
<dbReference type="EMBL" id="JAGINY010000001">
    <property type="protein sequence ID" value="MBP2331905.1"/>
    <property type="molecule type" value="Genomic_DNA"/>
</dbReference>
<keyword evidence="1" id="KW-0812">Transmembrane</keyword>
<dbReference type="Proteomes" id="UP001519305">
    <property type="component" value="Unassembled WGS sequence"/>
</dbReference>